<dbReference type="PANTHER" id="PTHR47505">
    <property type="entry name" value="DNA UTILIZATION PROTEIN YHGH"/>
    <property type="match status" value="1"/>
</dbReference>
<dbReference type="InterPro" id="IPR000836">
    <property type="entry name" value="PRTase_dom"/>
</dbReference>
<accession>A0A6N2R0D0</accession>
<feature type="domain" description="Phosphoribosyltransferase" evidence="2">
    <location>
        <begin position="133"/>
        <end position="204"/>
    </location>
</feature>
<organism evidence="3">
    <name type="scientific">Anaerococcus vaginalis</name>
    <dbReference type="NCBI Taxonomy" id="33037"/>
    <lineage>
        <taxon>Bacteria</taxon>
        <taxon>Bacillati</taxon>
        <taxon>Bacillota</taxon>
        <taxon>Tissierellia</taxon>
        <taxon>Tissierellales</taxon>
        <taxon>Peptoniphilaceae</taxon>
        <taxon>Anaerococcus</taxon>
    </lineage>
</organism>
<dbReference type="PANTHER" id="PTHR47505:SF1">
    <property type="entry name" value="DNA UTILIZATION PROTEIN YHGH"/>
    <property type="match status" value="1"/>
</dbReference>
<name>A0A6N2R0D0_9FIRM</name>
<gene>
    <name evidence="3" type="ORF">AVLFYP127_00127</name>
</gene>
<sequence length="210" mass="24742">MIGDFLFLDDNLCLFCKDEEKEKFSLCKTCLSKLDYVDNEFEILNYKARVLYFYNPFMAHLIGDFKFNRNTSLYKIFGQMIYDYIKEKSMEDFDYILTTPSSKSVLNNRGFDHIKLICDYFIDETNMKYLENFKKIKNTKAQHQLSREDRAKNLKNSFKFDGDLTGKKVLIFDDIITSSNTMKEIIRTIEKANPKNIGILALASSHRVKK</sequence>
<evidence type="ECO:0000259" key="2">
    <source>
        <dbReference type="Pfam" id="PF00156"/>
    </source>
</evidence>
<comment type="similarity">
    <text evidence="1">Belongs to the ComF/GntX family.</text>
</comment>
<dbReference type="Gene3D" id="3.40.50.2020">
    <property type="match status" value="1"/>
</dbReference>
<evidence type="ECO:0000256" key="1">
    <source>
        <dbReference type="ARBA" id="ARBA00008007"/>
    </source>
</evidence>
<evidence type="ECO:0000313" key="3">
    <source>
        <dbReference type="EMBL" id="VYS74187.1"/>
    </source>
</evidence>
<dbReference type="Pfam" id="PF00156">
    <property type="entry name" value="Pribosyltran"/>
    <property type="match status" value="1"/>
</dbReference>
<dbReference type="RefSeq" id="WP_156328372.1">
    <property type="nucleotide sequence ID" value="NZ_CACRSW010000001.1"/>
</dbReference>
<dbReference type="CDD" id="cd06223">
    <property type="entry name" value="PRTases_typeI"/>
    <property type="match status" value="1"/>
</dbReference>
<dbReference type="SUPFAM" id="SSF53271">
    <property type="entry name" value="PRTase-like"/>
    <property type="match status" value="1"/>
</dbReference>
<protein>
    <submittedName>
        <fullName evidence="3">DNA utilization protein GntX</fullName>
    </submittedName>
</protein>
<proteinExistence type="inferred from homology"/>
<reference evidence="3" key="1">
    <citation type="submission" date="2019-11" db="EMBL/GenBank/DDBJ databases">
        <authorList>
            <person name="Feng L."/>
        </authorList>
    </citation>
    <scope>NUCLEOTIDE SEQUENCE</scope>
    <source>
        <strain evidence="3">AvaginalisLFYP127</strain>
    </source>
</reference>
<dbReference type="EMBL" id="CACRSW010000001">
    <property type="protein sequence ID" value="VYS74187.1"/>
    <property type="molecule type" value="Genomic_DNA"/>
</dbReference>
<dbReference type="InterPro" id="IPR029057">
    <property type="entry name" value="PRTase-like"/>
</dbReference>
<dbReference type="AlphaFoldDB" id="A0A6N2R0D0"/>
<dbReference type="InterPro" id="IPR051910">
    <property type="entry name" value="ComF/GntX_DNA_util-trans"/>
</dbReference>